<evidence type="ECO:0000259" key="1">
    <source>
        <dbReference type="Pfam" id="PF00881"/>
    </source>
</evidence>
<dbReference type="RefSeq" id="WP_072936516.1">
    <property type="nucleotide sequence ID" value="NZ_FQUG01000015.1"/>
</dbReference>
<sequence length="165" mass="18807">MDAIFSRNSVRKFTEEMPSEEQIERLLRAAMAAPSAKNQQPWEFFVVTNKDCLQKLSEATPYSMCVKNAQAAFVLASRRDGIIAPEFRDIDMAIASENILLELEALGLGGVMIGVSPIKENMEHVRDALKMKDELIPFTIIPFGYPEKRRPLEDRYDVSRIHYVK</sequence>
<dbReference type="GO" id="GO:0016491">
    <property type="term" value="F:oxidoreductase activity"/>
    <property type="evidence" value="ECO:0007669"/>
    <property type="project" value="InterPro"/>
</dbReference>
<dbReference type="InterPro" id="IPR050627">
    <property type="entry name" value="Nitroreductase/BluB"/>
</dbReference>
<dbReference type="OrthoDB" id="9812105at2"/>
<protein>
    <submittedName>
        <fullName evidence="2">Nitroreductase</fullName>
    </submittedName>
</protein>
<gene>
    <name evidence="2" type="ORF">SAMN02745190_02430</name>
</gene>
<dbReference type="InterPro" id="IPR029479">
    <property type="entry name" value="Nitroreductase"/>
</dbReference>
<dbReference type="SUPFAM" id="SSF55469">
    <property type="entry name" value="FMN-dependent nitroreductase-like"/>
    <property type="match status" value="1"/>
</dbReference>
<evidence type="ECO:0000313" key="2">
    <source>
        <dbReference type="EMBL" id="SHF34195.1"/>
    </source>
</evidence>
<dbReference type="Proteomes" id="UP000184404">
    <property type="component" value="Unassembled WGS sequence"/>
</dbReference>
<dbReference type="STRING" id="1123243.SAMN02745190_02430"/>
<dbReference type="InterPro" id="IPR000415">
    <property type="entry name" value="Nitroreductase-like"/>
</dbReference>
<dbReference type="PANTHER" id="PTHR23026">
    <property type="entry name" value="NADPH NITROREDUCTASE"/>
    <property type="match status" value="1"/>
</dbReference>
<dbReference type="Gene3D" id="3.40.109.10">
    <property type="entry name" value="NADH Oxidase"/>
    <property type="match status" value="1"/>
</dbReference>
<reference evidence="2 3" key="1">
    <citation type="submission" date="2016-11" db="EMBL/GenBank/DDBJ databases">
        <authorList>
            <person name="Jaros S."/>
            <person name="Januszkiewicz K."/>
            <person name="Wedrychowicz H."/>
        </authorList>
    </citation>
    <scope>NUCLEOTIDE SEQUENCE [LARGE SCALE GENOMIC DNA]</scope>
    <source>
        <strain evidence="2 3">DSM 10502</strain>
    </source>
</reference>
<dbReference type="AlphaFoldDB" id="A0A1M5AVF8"/>
<dbReference type="EMBL" id="FQUG01000015">
    <property type="protein sequence ID" value="SHF34195.1"/>
    <property type="molecule type" value="Genomic_DNA"/>
</dbReference>
<keyword evidence="3" id="KW-1185">Reference proteome</keyword>
<feature type="domain" description="Nitroreductase" evidence="1">
    <location>
        <begin position="5"/>
        <end position="76"/>
    </location>
</feature>
<proteinExistence type="predicted"/>
<dbReference type="Pfam" id="PF00881">
    <property type="entry name" value="Nitroreductase"/>
    <property type="match status" value="1"/>
</dbReference>
<evidence type="ECO:0000313" key="3">
    <source>
        <dbReference type="Proteomes" id="UP000184404"/>
    </source>
</evidence>
<dbReference type="PANTHER" id="PTHR23026:SF123">
    <property type="entry name" value="NAD(P)H NITROREDUCTASE RV3131-RELATED"/>
    <property type="match status" value="1"/>
</dbReference>
<name>A0A1M5AVF8_9FIRM</name>
<accession>A0A1M5AVF8</accession>
<organism evidence="2 3">
    <name type="scientific">Schwartzia succinivorans DSM 10502</name>
    <dbReference type="NCBI Taxonomy" id="1123243"/>
    <lineage>
        <taxon>Bacteria</taxon>
        <taxon>Bacillati</taxon>
        <taxon>Bacillota</taxon>
        <taxon>Negativicutes</taxon>
        <taxon>Selenomonadales</taxon>
        <taxon>Selenomonadaceae</taxon>
        <taxon>Schwartzia</taxon>
    </lineage>
</organism>